<sequence>MIDSVIVQVDPVAPGYALNCTANDVAIAGVASNSDGYPQLTIHDDGCAYRGDTVTFTATFDLEVNAKERHDIGIYFATDGDINNDGAISGMCSVSTLDFEPDPPWLDLDGTTDPFPGTNTISNIQDTCGDIDKPAHNPLHPTVTLTAVCKDDNNDGFLNLPNCTSWRQSGVNELCTSPEHAFPGSPSKCNCDSGFNVPISVPPADLLVIMLPS</sequence>
<proteinExistence type="predicted"/>
<accession>A0ABV3MVK7</accession>
<keyword evidence="2" id="KW-1185">Reference proteome</keyword>
<name>A0ABV3MVK7_9GAMM</name>
<dbReference type="Proteomes" id="UP001554427">
    <property type="component" value="Unassembled WGS sequence"/>
</dbReference>
<reference evidence="1 2" key="1">
    <citation type="submission" date="2024-06" db="EMBL/GenBank/DDBJ databases">
        <title>Aliikangiella maris sp. nov., sp. nov., a phycosphere bacterium isolated from seawater and ecosystem role in Phaeocystis globosa blooms.</title>
        <authorList>
            <person name="Li F."/>
        </authorList>
    </citation>
    <scope>NUCLEOTIDE SEQUENCE [LARGE SCALE GENOMIC DNA]</scope>
    <source>
        <strain evidence="1 2">GXAS 306</strain>
    </source>
</reference>
<protein>
    <submittedName>
        <fullName evidence="1">Uncharacterized protein</fullName>
    </submittedName>
</protein>
<dbReference type="RefSeq" id="WP_367024547.1">
    <property type="nucleotide sequence ID" value="NZ_JBFDAH010000107.1"/>
</dbReference>
<comment type="caution">
    <text evidence="1">The sequence shown here is derived from an EMBL/GenBank/DDBJ whole genome shotgun (WGS) entry which is preliminary data.</text>
</comment>
<gene>
    <name evidence="1" type="ORF">ABVT42_22330</name>
</gene>
<organism evidence="1 2">
    <name type="scientific">Aliikangiella maris</name>
    <dbReference type="NCBI Taxonomy" id="3162458"/>
    <lineage>
        <taxon>Bacteria</taxon>
        <taxon>Pseudomonadati</taxon>
        <taxon>Pseudomonadota</taxon>
        <taxon>Gammaproteobacteria</taxon>
        <taxon>Oceanospirillales</taxon>
        <taxon>Pleioneaceae</taxon>
        <taxon>Aliikangiella</taxon>
    </lineage>
</organism>
<evidence type="ECO:0000313" key="2">
    <source>
        <dbReference type="Proteomes" id="UP001554427"/>
    </source>
</evidence>
<evidence type="ECO:0000313" key="1">
    <source>
        <dbReference type="EMBL" id="MEW4368210.1"/>
    </source>
</evidence>
<dbReference type="EMBL" id="JBFDAH010000107">
    <property type="protein sequence ID" value="MEW4368210.1"/>
    <property type="molecule type" value="Genomic_DNA"/>
</dbReference>